<feature type="compositionally biased region" description="Low complexity" evidence="1">
    <location>
        <begin position="133"/>
        <end position="149"/>
    </location>
</feature>
<protein>
    <submittedName>
        <fullName evidence="2">Uncharacterized protein</fullName>
    </submittedName>
</protein>
<dbReference type="EMBL" id="LAZR01060668">
    <property type="protein sequence ID" value="KKK65203.1"/>
    <property type="molecule type" value="Genomic_DNA"/>
</dbReference>
<feature type="compositionally biased region" description="Low complexity" evidence="1">
    <location>
        <begin position="112"/>
        <end position="125"/>
    </location>
</feature>
<feature type="compositionally biased region" description="Basic and acidic residues" evidence="1">
    <location>
        <begin position="95"/>
        <end position="111"/>
    </location>
</feature>
<gene>
    <name evidence="2" type="ORF">LCGC14_2976510</name>
</gene>
<proteinExistence type="predicted"/>
<feature type="compositionally biased region" description="Basic and acidic residues" evidence="1">
    <location>
        <begin position="170"/>
        <end position="180"/>
    </location>
</feature>
<reference evidence="2" key="1">
    <citation type="journal article" date="2015" name="Nature">
        <title>Complex archaea that bridge the gap between prokaryotes and eukaryotes.</title>
        <authorList>
            <person name="Spang A."/>
            <person name="Saw J.H."/>
            <person name="Jorgensen S.L."/>
            <person name="Zaremba-Niedzwiedzka K."/>
            <person name="Martijn J."/>
            <person name="Lind A.E."/>
            <person name="van Eijk R."/>
            <person name="Schleper C."/>
            <person name="Guy L."/>
            <person name="Ettema T.J."/>
        </authorList>
    </citation>
    <scope>NUCLEOTIDE SEQUENCE</scope>
</reference>
<feature type="region of interest" description="Disordered" evidence="1">
    <location>
        <begin position="56"/>
        <end position="201"/>
    </location>
</feature>
<evidence type="ECO:0000256" key="1">
    <source>
        <dbReference type="SAM" id="MobiDB-lite"/>
    </source>
</evidence>
<organism evidence="2">
    <name type="scientific">marine sediment metagenome</name>
    <dbReference type="NCBI Taxonomy" id="412755"/>
    <lineage>
        <taxon>unclassified sequences</taxon>
        <taxon>metagenomes</taxon>
        <taxon>ecological metagenomes</taxon>
    </lineage>
</organism>
<dbReference type="AlphaFoldDB" id="A0A0F8X8Q0"/>
<name>A0A0F8X8Q0_9ZZZZ</name>
<sequence length="255" mass="27156">MSKRKLLLDELEGKVLATVGQEGCDPHWGTLNGNILDVLPAIPDFLKEAEEKWAVSPKNPAYKAPAAPKKTTPPAATASPAKKAGDLPLLSGTEKPVEKAEATEAAPEAKVEVTPAPTEEAQAEAPAEEKPAEAVAEVTEPPAAPAAVEPEPEVPPVEPEAVEPAVSGVGEEKTEQELSERIAQAPAPQPAEPTPSTAAKPGEWEYYLQDGRGPYESVQAAMDELGLNKDTRPTHNRWDRLSTALKEKILRRPKS</sequence>
<feature type="compositionally biased region" description="Low complexity" evidence="1">
    <location>
        <begin position="57"/>
        <end position="82"/>
    </location>
</feature>
<comment type="caution">
    <text evidence="2">The sequence shown here is derived from an EMBL/GenBank/DDBJ whole genome shotgun (WGS) entry which is preliminary data.</text>
</comment>
<evidence type="ECO:0000313" key="2">
    <source>
        <dbReference type="EMBL" id="KKK65203.1"/>
    </source>
</evidence>
<accession>A0A0F8X8Q0</accession>